<keyword evidence="3" id="KW-1185">Reference proteome</keyword>
<dbReference type="Gene3D" id="1.10.1200.10">
    <property type="entry name" value="ACP-like"/>
    <property type="match status" value="1"/>
</dbReference>
<dbReference type="Pfam" id="PF00550">
    <property type="entry name" value="PP-binding"/>
    <property type="match status" value="1"/>
</dbReference>
<dbReference type="InterPro" id="IPR036736">
    <property type="entry name" value="ACP-like_sf"/>
</dbReference>
<accession>A0A437Q8S8</accession>
<organism evidence="2 3">
    <name type="scientific">Neptunomonas marina</name>
    <dbReference type="NCBI Taxonomy" id="1815562"/>
    <lineage>
        <taxon>Bacteria</taxon>
        <taxon>Pseudomonadati</taxon>
        <taxon>Pseudomonadota</taxon>
        <taxon>Gammaproteobacteria</taxon>
        <taxon>Oceanospirillales</taxon>
        <taxon>Oceanospirillaceae</taxon>
        <taxon>Neptunomonas</taxon>
    </lineage>
</organism>
<dbReference type="AlphaFoldDB" id="A0A437Q8S8"/>
<dbReference type="InterPro" id="IPR009081">
    <property type="entry name" value="PP-bd_ACP"/>
</dbReference>
<feature type="domain" description="Carrier" evidence="1">
    <location>
        <begin position="1"/>
        <end position="81"/>
    </location>
</feature>
<name>A0A437Q8S8_9GAMM</name>
<evidence type="ECO:0000313" key="3">
    <source>
        <dbReference type="Proteomes" id="UP000282818"/>
    </source>
</evidence>
<protein>
    <submittedName>
        <fullName evidence="2">Acyl carrier protein</fullName>
    </submittedName>
</protein>
<dbReference type="Proteomes" id="UP000282818">
    <property type="component" value="Unassembled WGS sequence"/>
</dbReference>
<reference evidence="2 3" key="1">
    <citation type="submission" date="2019-01" db="EMBL/GenBank/DDBJ databases">
        <authorList>
            <person name="Chen W.-M."/>
        </authorList>
    </citation>
    <scope>NUCLEOTIDE SEQUENCE [LARGE SCALE GENOMIC DNA]</scope>
    <source>
        <strain evidence="2 3">HPM-16</strain>
    </source>
</reference>
<proteinExistence type="predicted"/>
<comment type="caution">
    <text evidence="2">The sequence shown here is derived from an EMBL/GenBank/DDBJ whole genome shotgun (WGS) entry which is preliminary data.</text>
</comment>
<sequence>MVALDEIKQIVGEVLQIGDRVDEFDESTMLLGSVPEFDSMAVVMVITALEENYGITVDDDEVSAEVFETVGALQQFVSEKVDS</sequence>
<dbReference type="PROSITE" id="PS50075">
    <property type="entry name" value="CARRIER"/>
    <property type="match status" value="1"/>
</dbReference>
<evidence type="ECO:0000313" key="2">
    <source>
        <dbReference type="EMBL" id="RVU30743.1"/>
    </source>
</evidence>
<dbReference type="EMBL" id="SACQ01000004">
    <property type="protein sequence ID" value="RVU30743.1"/>
    <property type="molecule type" value="Genomic_DNA"/>
</dbReference>
<dbReference type="RefSeq" id="WP_127694279.1">
    <property type="nucleotide sequence ID" value="NZ_SACQ01000004.1"/>
</dbReference>
<evidence type="ECO:0000259" key="1">
    <source>
        <dbReference type="PROSITE" id="PS50075"/>
    </source>
</evidence>
<dbReference type="SUPFAM" id="SSF47336">
    <property type="entry name" value="ACP-like"/>
    <property type="match status" value="1"/>
</dbReference>
<gene>
    <name evidence="2" type="ORF">EOE65_10560</name>
</gene>